<evidence type="ECO:0000313" key="4">
    <source>
        <dbReference type="EMBL" id="GGJ06573.1"/>
    </source>
</evidence>
<dbReference type="Proteomes" id="UP000633263">
    <property type="component" value="Unassembled WGS sequence"/>
</dbReference>
<evidence type="ECO:0000313" key="5">
    <source>
        <dbReference type="Proteomes" id="UP000633263"/>
    </source>
</evidence>
<feature type="coiled-coil region" evidence="1">
    <location>
        <begin position="120"/>
        <end position="154"/>
    </location>
</feature>
<proteinExistence type="predicted"/>
<organism evidence="4 5">
    <name type="scientific">Halopseudomonas pertucinogena</name>
    <dbReference type="NCBI Taxonomy" id="86175"/>
    <lineage>
        <taxon>Bacteria</taxon>
        <taxon>Pseudomonadati</taxon>
        <taxon>Pseudomonadota</taxon>
        <taxon>Gammaproteobacteria</taxon>
        <taxon>Pseudomonadales</taxon>
        <taxon>Pseudomonadaceae</taxon>
        <taxon>Halopseudomonas</taxon>
    </lineage>
</organism>
<dbReference type="Pfam" id="PF14020">
    <property type="entry name" value="DUF4236"/>
    <property type="match status" value="1"/>
</dbReference>
<keyword evidence="1" id="KW-0175">Coiled coil</keyword>
<comment type="caution">
    <text evidence="4">The sequence shown here is derived from an EMBL/GenBank/DDBJ whole genome shotgun (WGS) entry which is preliminary data.</text>
</comment>
<keyword evidence="2" id="KW-0472">Membrane</keyword>
<evidence type="ECO:0000259" key="3">
    <source>
        <dbReference type="Pfam" id="PF14020"/>
    </source>
</evidence>
<dbReference type="InterPro" id="IPR025330">
    <property type="entry name" value="DUF4236"/>
</dbReference>
<feature type="domain" description="DUF4236" evidence="3">
    <location>
        <begin position="4"/>
        <end position="55"/>
    </location>
</feature>
<gene>
    <name evidence="4" type="ORF">GCM10009083_24480</name>
</gene>
<dbReference type="RefSeq" id="WP_188636941.1">
    <property type="nucleotide sequence ID" value="NZ_BMNN01000006.1"/>
</dbReference>
<reference evidence="5" key="1">
    <citation type="journal article" date="2019" name="Int. J. Syst. Evol. Microbiol.">
        <title>The Global Catalogue of Microorganisms (GCM) 10K type strain sequencing project: providing services to taxonomists for standard genome sequencing and annotation.</title>
        <authorList>
            <consortium name="The Broad Institute Genomics Platform"/>
            <consortium name="The Broad Institute Genome Sequencing Center for Infectious Disease"/>
            <person name="Wu L."/>
            <person name="Ma J."/>
        </authorList>
    </citation>
    <scope>NUCLEOTIDE SEQUENCE [LARGE SCALE GENOMIC DNA]</scope>
    <source>
        <strain evidence="5">JCM 11590</strain>
    </source>
</reference>
<evidence type="ECO:0000256" key="1">
    <source>
        <dbReference type="SAM" id="Coils"/>
    </source>
</evidence>
<accession>A0ABQ2CUA3</accession>
<evidence type="ECO:0000256" key="2">
    <source>
        <dbReference type="SAM" id="Phobius"/>
    </source>
</evidence>
<name>A0ABQ2CUA3_9GAMM</name>
<dbReference type="EMBL" id="BMNN01000006">
    <property type="protein sequence ID" value="GGJ06573.1"/>
    <property type="molecule type" value="Genomic_DNA"/>
</dbReference>
<protein>
    <recommendedName>
        <fullName evidence="3">DUF4236 domain-containing protein</fullName>
    </recommendedName>
</protein>
<keyword evidence="2" id="KW-1133">Transmembrane helix</keyword>
<keyword evidence="5" id="KW-1185">Reference proteome</keyword>
<keyword evidence="2" id="KW-0812">Transmembrane</keyword>
<sequence>MAIRFRKSVKIIPGVRVNFGKKGISTSIGVRGATVNLSKRGTRVTASIPGTGLSATHLYKPAGRRRVSAPPREYSPIERTIAAIAVEILAICLWVSFSGAISFFAALTAFVIPLVLLAQLIRKLREHAAASKELAQLARERVEIEANAARVQALINDQPVKPGRHWTEIVREHDAQRKPGRTPIRQSCSSSGVAKVAGKPTYEYAAQSKNDLDVMLKCCKAESDTYWGQPEGDRACAAPFYFERAAILHRKAKDYASEIDICAQWQAIVDDYRIQTRGKSSQAALVHQSARSQAILARLPKARELLRRQEARRAPALKKNENGQA</sequence>
<feature type="transmembrane region" description="Helical" evidence="2">
    <location>
        <begin position="103"/>
        <end position="121"/>
    </location>
</feature>